<protein>
    <submittedName>
        <fullName evidence="1">Selenium-dependent hydroxylase accessory protein YqeC</fullName>
    </submittedName>
</protein>
<reference evidence="1 2" key="1">
    <citation type="submission" date="2020-08" db="EMBL/GenBank/DDBJ databases">
        <title>Genome public.</title>
        <authorList>
            <person name="Liu C."/>
            <person name="Sun Q."/>
        </authorList>
    </citation>
    <scope>NUCLEOTIDE SEQUENCE [LARGE SCALE GENOMIC DNA]</scope>
    <source>
        <strain evidence="1 2">M2</strain>
    </source>
</reference>
<comment type="caution">
    <text evidence="1">The sequence shown here is derived from an EMBL/GenBank/DDBJ whole genome shotgun (WGS) entry which is preliminary data.</text>
</comment>
<keyword evidence="2" id="KW-1185">Reference proteome</keyword>
<gene>
    <name evidence="1" type="primary">yqeC</name>
    <name evidence="1" type="ORF">H8S02_00575</name>
</gene>
<proteinExistence type="predicted"/>
<accession>A0ABR7GJH0</accession>
<dbReference type="NCBIfam" id="TIGR03172">
    <property type="entry name" value="selenium cofactor biosynthesis protein YqeC"/>
    <property type="match status" value="1"/>
</dbReference>
<dbReference type="EMBL" id="JACOPK010000001">
    <property type="protein sequence ID" value="MBC5694452.1"/>
    <property type="molecule type" value="Genomic_DNA"/>
</dbReference>
<sequence>MQLYERLGVPCGVTAVIGSGGKTTLLRTLSRELPGTVILTTTTHILPFEGVPLLTAPTEDEVRAALARSRVLCLGTPAPEGKLTAPSLPFSLLEQLADYVLVEADGSRRLPLKAHAPHEPVIPKEAGCVLCVVGARGFDRPIREAVHRPEQFCTLTGARLDEPASPALAARALAAEGFTQTIVLTGAAEKQRSAFSAAAQQYGLRVISI</sequence>
<dbReference type="Proteomes" id="UP000641741">
    <property type="component" value="Unassembled WGS sequence"/>
</dbReference>
<evidence type="ECO:0000313" key="1">
    <source>
        <dbReference type="EMBL" id="MBC5694452.1"/>
    </source>
</evidence>
<organism evidence="1 2">
    <name type="scientific">Agathobaculum hominis</name>
    <dbReference type="NCBI Taxonomy" id="2763014"/>
    <lineage>
        <taxon>Bacteria</taxon>
        <taxon>Bacillati</taxon>
        <taxon>Bacillota</taxon>
        <taxon>Clostridia</taxon>
        <taxon>Eubacteriales</taxon>
        <taxon>Butyricicoccaceae</taxon>
        <taxon>Agathobaculum</taxon>
    </lineage>
</organism>
<evidence type="ECO:0000313" key="2">
    <source>
        <dbReference type="Proteomes" id="UP000641741"/>
    </source>
</evidence>
<dbReference type="RefSeq" id="WP_186968767.1">
    <property type="nucleotide sequence ID" value="NZ_JACOPK010000001.1"/>
</dbReference>
<dbReference type="InterPro" id="IPR017587">
    <property type="entry name" value="YqeC"/>
</dbReference>
<dbReference type="Pfam" id="PF19842">
    <property type="entry name" value="YqeC"/>
    <property type="match status" value="1"/>
</dbReference>
<name>A0ABR7GJH0_9FIRM</name>